<dbReference type="AlphaFoldDB" id="G6F294"/>
<dbReference type="RefSeq" id="WP_008854730.1">
    <property type="nucleotide sequence ID" value="NZ_AGFR01000009.1"/>
</dbReference>
<reference evidence="2 3" key="1">
    <citation type="submission" date="2011-10" db="EMBL/GenBank/DDBJ databases">
        <title>Genome Sequence of Commensalibacter intestini A911, isolated from Drosophila gut.</title>
        <authorList>
            <person name="Lee W.-J."/>
            <person name="Kim E.-K."/>
        </authorList>
    </citation>
    <scope>NUCLEOTIDE SEQUENCE [LARGE SCALE GENOMIC DNA]</scope>
    <source>
        <strain evidence="2 3">A911</strain>
    </source>
</reference>
<proteinExistence type="predicted"/>
<dbReference type="InterPro" id="IPR030802">
    <property type="entry name" value="Permease_MalE"/>
</dbReference>
<feature type="transmembrane region" description="Helical" evidence="1">
    <location>
        <begin position="355"/>
        <end position="378"/>
    </location>
</feature>
<dbReference type="PATRIC" id="fig|1088868.3.peg.1749"/>
<keyword evidence="1" id="KW-1133">Transmembrane helix</keyword>
<organism evidence="2 3">
    <name type="scientific">Commensalibacter intestini A911</name>
    <dbReference type="NCBI Taxonomy" id="1088868"/>
    <lineage>
        <taxon>Bacteria</taxon>
        <taxon>Pseudomonadati</taxon>
        <taxon>Pseudomonadota</taxon>
        <taxon>Alphaproteobacteria</taxon>
        <taxon>Acetobacterales</taxon>
        <taxon>Acetobacteraceae</taxon>
    </lineage>
</organism>
<dbReference type="PANTHER" id="PTHR30188:SF3">
    <property type="entry name" value="ABC TRANSPORTER PERMEASE"/>
    <property type="match status" value="1"/>
</dbReference>
<evidence type="ECO:0000256" key="1">
    <source>
        <dbReference type="SAM" id="Phobius"/>
    </source>
</evidence>
<accession>G6F294</accession>
<feature type="transmembrane region" description="Helical" evidence="1">
    <location>
        <begin position="212"/>
        <end position="232"/>
    </location>
</feature>
<dbReference type="eggNOG" id="COG0767">
    <property type="taxonomic scope" value="Bacteria"/>
</dbReference>
<keyword evidence="1" id="KW-0472">Membrane</keyword>
<feature type="transmembrane region" description="Helical" evidence="1">
    <location>
        <begin position="281"/>
        <end position="308"/>
    </location>
</feature>
<feature type="transmembrane region" description="Helical" evidence="1">
    <location>
        <begin position="177"/>
        <end position="200"/>
    </location>
</feature>
<dbReference type="EMBL" id="AGFR01000009">
    <property type="protein sequence ID" value="EHD13548.1"/>
    <property type="molecule type" value="Genomic_DNA"/>
</dbReference>
<dbReference type="GO" id="GO:0005548">
    <property type="term" value="F:phospholipid transporter activity"/>
    <property type="evidence" value="ECO:0007669"/>
    <property type="project" value="TreeGrafter"/>
</dbReference>
<feature type="transmembrane region" description="Helical" evidence="1">
    <location>
        <begin position="320"/>
        <end position="343"/>
    </location>
</feature>
<comment type="caution">
    <text evidence="2">The sequence shown here is derived from an EMBL/GenBank/DDBJ whole genome shotgun (WGS) entry which is preliminary data.</text>
</comment>
<dbReference type="PANTHER" id="PTHR30188">
    <property type="entry name" value="ABC TRANSPORTER PERMEASE PROTEIN-RELATED"/>
    <property type="match status" value="1"/>
</dbReference>
<evidence type="ECO:0000313" key="3">
    <source>
        <dbReference type="Proteomes" id="UP000005939"/>
    </source>
</evidence>
<sequence length="383" mass="41462">MTINNNASLPSLQPEWTLKFENQQPKLCLYGDWLAKNNNIPQLPRNIFQNCSADISVQFDTDQLRTWDSGFIAFLWELKNLATINHISIDKQQLPEAAQQLLALLDDKKPEVSPPANPPFRPLYNLGGWVIDSLNSLGVTFQLFLFALKGVFKFLAGRSYMRLTDLLRDIKAAGPSALIIISIVNFLMGSILAFVGAVQLRKFSADAYVANLVGIATVRELAAVMTAIVISGRTGGAYAARIATMQGNEEIDALKVFGIPVTEYLILPSMLSLTITMPIMYLYACFMGILGGLIVSILMLRVTVLGFLYQTFGAVPFNQFIFGGSKTIAFAMFIGVSSCYIGIKSGRSAADVGVAATKAVVAGIVGVIALDAVFAVLADIIGI</sequence>
<dbReference type="STRING" id="1088868.CIN_17400"/>
<gene>
    <name evidence="2" type="ORF">CIN_17400</name>
</gene>
<feature type="transmembrane region" description="Helical" evidence="1">
    <location>
        <begin position="134"/>
        <end position="156"/>
    </location>
</feature>
<dbReference type="GO" id="GO:0043190">
    <property type="term" value="C:ATP-binding cassette (ABC) transporter complex"/>
    <property type="evidence" value="ECO:0007669"/>
    <property type="project" value="InterPro"/>
</dbReference>
<keyword evidence="1" id="KW-0812">Transmembrane</keyword>
<name>G6F294_9PROT</name>
<evidence type="ECO:0008006" key="4">
    <source>
        <dbReference type="Google" id="ProtNLM"/>
    </source>
</evidence>
<dbReference type="Pfam" id="PF02405">
    <property type="entry name" value="MlaE"/>
    <property type="match status" value="1"/>
</dbReference>
<evidence type="ECO:0000313" key="2">
    <source>
        <dbReference type="EMBL" id="EHD13548.1"/>
    </source>
</evidence>
<dbReference type="Proteomes" id="UP000005939">
    <property type="component" value="Unassembled WGS sequence"/>
</dbReference>
<protein>
    <recommendedName>
        <fullName evidence="4">ABC transporter permease</fullName>
    </recommendedName>
</protein>